<dbReference type="Gene3D" id="1.10.10.10">
    <property type="entry name" value="Winged helix-like DNA-binding domain superfamily/Winged helix DNA-binding domain"/>
    <property type="match status" value="1"/>
</dbReference>
<dbReference type="GO" id="GO:0003700">
    <property type="term" value="F:DNA-binding transcription factor activity"/>
    <property type="evidence" value="ECO:0007669"/>
    <property type="project" value="InterPro"/>
</dbReference>
<evidence type="ECO:0000256" key="2">
    <source>
        <dbReference type="ARBA" id="ARBA00023125"/>
    </source>
</evidence>
<proteinExistence type="predicted"/>
<gene>
    <name evidence="5" type="ORF">K788_0000476</name>
</gene>
<dbReference type="SMART" id="SM00347">
    <property type="entry name" value="HTH_MARR"/>
    <property type="match status" value="1"/>
</dbReference>
<dbReference type="AlphaFoldDB" id="A0A0P0RIM9"/>
<accession>A0A0P0RIM9</accession>
<dbReference type="InterPro" id="IPR000835">
    <property type="entry name" value="HTH_MarR-typ"/>
</dbReference>
<evidence type="ECO:0000256" key="3">
    <source>
        <dbReference type="ARBA" id="ARBA00023163"/>
    </source>
</evidence>
<keyword evidence="1" id="KW-0805">Transcription regulation</keyword>
<dbReference type="RefSeq" id="WP_035998127.1">
    <property type="nucleotide sequence ID" value="NZ_CP012747.1"/>
</dbReference>
<dbReference type="GeneID" id="69972191"/>
<evidence type="ECO:0000313" key="6">
    <source>
        <dbReference type="Proteomes" id="UP000019146"/>
    </source>
</evidence>
<dbReference type="PANTHER" id="PTHR42756">
    <property type="entry name" value="TRANSCRIPTIONAL REGULATOR, MARR"/>
    <property type="match status" value="1"/>
</dbReference>
<keyword evidence="3" id="KW-0804">Transcription</keyword>
<name>A0A0P0RIM9_9BURK</name>
<reference evidence="5 6" key="1">
    <citation type="journal article" date="2014" name="Genome Announc.">
        <title>Draft Genome Sequence of the Haloacid-Degrading Burkholderia caribensis Strain MBA4.</title>
        <authorList>
            <person name="Pan Y."/>
            <person name="Kong K.F."/>
            <person name="Tsang J.S."/>
        </authorList>
    </citation>
    <scope>NUCLEOTIDE SEQUENCE [LARGE SCALE GENOMIC DNA]</scope>
    <source>
        <strain evidence="5 6">MBA4</strain>
    </source>
</reference>
<dbReference type="GO" id="GO:0003677">
    <property type="term" value="F:DNA binding"/>
    <property type="evidence" value="ECO:0007669"/>
    <property type="project" value="UniProtKB-KW"/>
</dbReference>
<evidence type="ECO:0000256" key="1">
    <source>
        <dbReference type="ARBA" id="ARBA00023015"/>
    </source>
</evidence>
<dbReference type="Proteomes" id="UP000019146">
    <property type="component" value="Chromosome 2"/>
</dbReference>
<sequence length="168" mass="18799">MYKDPKTRLTKMYDRPGFLLRRAYQISAGVFEQECRELSLTPAQFAVLSVLAATPDIDQARLSRCLGFDKVTVMYILRGLVDRGLITRDTGTGKGRRIALALTKAGALLLEQAQEPTEVASATLMACFSETQQKQFIKLLKILTTSLEDRARAPLIMPEFVEGERVEE</sequence>
<keyword evidence="2" id="KW-0238">DNA-binding</keyword>
<dbReference type="PROSITE" id="PS50995">
    <property type="entry name" value="HTH_MARR_2"/>
    <property type="match status" value="1"/>
</dbReference>
<dbReference type="KEGG" id="bcai:K788_0000476"/>
<protein>
    <submittedName>
        <fullName evidence="5">Transcriptional regulator, MarR family</fullName>
    </submittedName>
</protein>
<dbReference type="Pfam" id="PF12802">
    <property type="entry name" value="MarR_2"/>
    <property type="match status" value="1"/>
</dbReference>
<feature type="domain" description="HTH marR-type" evidence="4">
    <location>
        <begin position="16"/>
        <end position="145"/>
    </location>
</feature>
<evidence type="ECO:0000259" key="4">
    <source>
        <dbReference type="PROSITE" id="PS50995"/>
    </source>
</evidence>
<dbReference type="InterPro" id="IPR036390">
    <property type="entry name" value="WH_DNA-bd_sf"/>
</dbReference>
<evidence type="ECO:0000313" key="5">
    <source>
        <dbReference type="EMBL" id="ALL68480.1"/>
    </source>
</evidence>
<dbReference type="SUPFAM" id="SSF46785">
    <property type="entry name" value="Winged helix' DNA-binding domain"/>
    <property type="match status" value="1"/>
</dbReference>
<dbReference type="InterPro" id="IPR036388">
    <property type="entry name" value="WH-like_DNA-bd_sf"/>
</dbReference>
<dbReference type="PANTHER" id="PTHR42756:SF1">
    <property type="entry name" value="TRANSCRIPTIONAL REPRESSOR OF EMRAB OPERON"/>
    <property type="match status" value="1"/>
</dbReference>
<organism evidence="5 6">
    <name type="scientific">Paraburkholderia caribensis MBA4</name>
    <dbReference type="NCBI Taxonomy" id="1323664"/>
    <lineage>
        <taxon>Bacteria</taxon>
        <taxon>Pseudomonadati</taxon>
        <taxon>Pseudomonadota</taxon>
        <taxon>Betaproteobacteria</taxon>
        <taxon>Burkholderiales</taxon>
        <taxon>Burkholderiaceae</taxon>
        <taxon>Paraburkholderia</taxon>
    </lineage>
</organism>
<dbReference type="EMBL" id="CP012747">
    <property type="protein sequence ID" value="ALL68480.1"/>
    <property type="molecule type" value="Genomic_DNA"/>
</dbReference>